<keyword evidence="2 3" id="KW-0732">Signal</keyword>
<dbReference type="PANTHER" id="PTHR30483">
    <property type="entry name" value="LEUCINE-SPECIFIC-BINDING PROTEIN"/>
    <property type="match status" value="1"/>
</dbReference>
<dbReference type="EMBL" id="CP070499">
    <property type="protein sequence ID" value="QSB12960.1"/>
    <property type="molecule type" value="Genomic_DNA"/>
</dbReference>
<reference evidence="5" key="1">
    <citation type="submission" date="2021-02" db="EMBL/GenBank/DDBJ databases">
        <title>Natrosporangium hydrolyticum gen. nov., sp. nov, a haloalkaliphilic actinobacterium from a soda solonchak soil.</title>
        <authorList>
            <person name="Sorokin D.Y."/>
            <person name="Khijniak T.V."/>
            <person name="Zakharycheva A.P."/>
            <person name="Boueva O.V."/>
            <person name="Ariskina E.V."/>
            <person name="Hahnke R.L."/>
            <person name="Bunk B."/>
            <person name="Sproer C."/>
            <person name="Schumann P."/>
            <person name="Evtushenko L.I."/>
            <person name="Kublanov I.V."/>
        </authorList>
    </citation>
    <scope>NUCLEOTIDE SEQUENCE</scope>
    <source>
        <strain evidence="5">DSM 106523</strain>
    </source>
</reference>
<dbReference type="InterPro" id="IPR051010">
    <property type="entry name" value="BCAA_transport"/>
</dbReference>
<dbReference type="SUPFAM" id="SSF53822">
    <property type="entry name" value="Periplasmic binding protein-like I"/>
    <property type="match status" value="1"/>
</dbReference>
<dbReference type="RefSeq" id="WP_239675013.1">
    <property type="nucleotide sequence ID" value="NZ_CP070499.1"/>
</dbReference>
<feature type="signal peptide" evidence="3">
    <location>
        <begin position="1"/>
        <end position="25"/>
    </location>
</feature>
<evidence type="ECO:0000256" key="1">
    <source>
        <dbReference type="ARBA" id="ARBA00010062"/>
    </source>
</evidence>
<dbReference type="InterPro" id="IPR028082">
    <property type="entry name" value="Peripla_BP_I"/>
</dbReference>
<dbReference type="Gene3D" id="3.40.50.2300">
    <property type="match status" value="2"/>
</dbReference>
<proteinExistence type="inferred from homology"/>
<dbReference type="Proteomes" id="UP000662857">
    <property type="component" value="Chromosome"/>
</dbReference>
<feature type="chain" id="PRO_5038875510" evidence="3">
    <location>
        <begin position="26"/>
        <end position="417"/>
    </location>
</feature>
<accession>A0A895YFK1</accession>
<gene>
    <name evidence="5" type="ORF">JQS43_14950</name>
</gene>
<evidence type="ECO:0000256" key="3">
    <source>
        <dbReference type="SAM" id="SignalP"/>
    </source>
</evidence>
<name>A0A895YFK1_9ACTN</name>
<keyword evidence="6" id="KW-1185">Reference proteome</keyword>
<feature type="domain" description="Leucine-binding protein" evidence="4">
    <location>
        <begin position="43"/>
        <end position="353"/>
    </location>
</feature>
<evidence type="ECO:0000313" key="5">
    <source>
        <dbReference type="EMBL" id="QSB12960.1"/>
    </source>
</evidence>
<dbReference type="Pfam" id="PF13458">
    <property type="entry name" value="Peripla_BP_6"/>
    <property type="match status" value="1"/>
</dbReference>
<dbReference type="InterPro" id="IPR028081">
    <property type="entry name" value="Leu-bd"/>
</dbReference>
<dbReference type="AlphaFoldDB" id="A0A895YFK1"/>
<dbReference type="PANTHER" id="PTHR30483:SF6">
    <property type="entry name" value="PERIPLASMIC BINDING PROTEIN OF ABC TRANSPORTER FOR NATURAL AMINO ACIDS"/>
    <property type="match status" value="1"/>
</dbReference>
<sequence length="417" mass="43990">MFRPRFAWRSVAVLGVAALALGACGDADDEPEDITEDEFSGTLNVGMILPTTGGLAPYGVGMIAAVEYAASEINEGGGVWGSDVSLTEENEGPAEEPEVVAAAASAVIAQEVNAVIGAASSTSSLNIIESLYNQQVIQVSPSNTGPDFTDHEFGEYYFRTAPSDIIQGSALGDRIIADGHPTLGILAQQTAYGEGLAEQVAEVYEAGGGEVVYQEYYDLAQTEYSAEIAGLVDADPDAFVLVSYDESRQIIPSLIGAGFNPSDKQWYFVDGNRLDYSGDYDDGLLEGVLASQPVGDGDPADLVAAIEEHHGDSLPETAYVPEAYDAMILVALGAVAANSDDADAIRDQMVNVTTGDNECSSFAECRELLEEGESIAYRGATNTVWNDGGDPSEATIGIFEYADDNTFSQIEEVQGQM</sequence>
<comment type="similarity">
    <text evidence="1">Belongs to the leucine-binding protein family.</text>
</comment>
<dbReference type="PROSITE" id="PS51257">
    <property type="entry name" value="PROKAR_LIPOPROTEIN"/>
    <property type="match status" value="1"/>
</dbReference>
<evidence type="ECO:0000259" key="4">
    <source>
        <dbReference type="Pfam" id="PF13458"/>
    </source>
</evidence>
<evidence type="ECO:0000313" key="6">
    <source>
        <dbReference type="Proteomes" id="UP000662857"/>
    </source>
</evidence>
<dbReference type="KEGG" id="nhy:JQS43_14950"/>
<evidence type="ECO:0000256" key="2">
    <source>
        <dbReference type="ARBA" id="ARBA00022729"/>
    </source>
</evidence>
<protein>
    <submittedName>
        <fullName evidence="5">ABC transporter substrate-binding protein</fullName>
    </submittedName>
</protein>
<organism evidence="5 6">
    <name type="scientific">Natronosporangium hydrolyticum</name>
    <dbReference type="NCBI Taxonomy" id="2811111"/>
    <lineage>
        <taxon>Bacteria</taxon>
        <taxon>Bacillati</taxon>
        <taxon>Actinomycetota</taxon>
        <taxon>Actinomycetes</taxon>
        <taxon>Micromonosporales</taxon>
        <taxon>Micromonosporaceae</taxon>
        <taxon>Natronosporangium</taxon>
    </lineage>
</organism>